<keyword evidence="2" id="KW-0378">Hydrolase</keyword>
<sequence>MTKFYDEFIRTTVAHNPDEIDAWASKIRSIQYGTGRNNTFSIGIIYNFAPVGSVRVCVGPHCLVYELPPHPELPNLPELPKPLDRFLIDDMYTFVGTQVELNLEKLARDYGICRWDINAVDLGTVAATLYSRSDLKGAGLKQLAGLVLDETVELSHDNFKRTLDKEMEVEIRQNLRKAMDAMLELEKESDFLSNLEKKIEYDCITTFVYFCLGEFLQASHFDSEHVFAVVN</sequence>
<dbReference type="InterPro" id="IPR012337">
    <property type="entry name" value="RNaseH-like_sf"/>
</dbReference>
<keyword evidence="1" id="KW-0540">Nuclease</keyword>
<dbReference type="InterPro" id="IPR036397">
    <property type="entry name" value="RNaseH_sf"/>
</dbReference>
<dbReference type="SUPFAM" id="SSF53098">
    <property type="entry name" value="Ribonuclease H-like"/>
    <property type="match status" value="1"/>
</dbReference>
<dbReference type="PANTHER" id="PTHR13620">
    <property type="entry name" value="3-5 EXONUCLEASE"/>
    <property type="match status" value="1"/>
</dbReference>
<dbReference type="GO" id="GO:0008408">
    <property type="term" value="F:3'-5' exonuclease activity"/>
    <property type="evidence" value="ECO:0007669"/>
    <property type="project" value="UniProtKB-ARBA"/>
</dbReference>
<protein>
    <submittedName>
        <fullName evidence="4">Uncharacterized protein</fullName>
    </submittedName>
</protein>
<evidence type="ECO:0000313" key="4">
    <source>
        <dbReference type="EMBL" id="KAL3813263.1"/>
    </source>
</evidence>
<keyword evidence="3" id="KW-0175">Coiled coil</keyword>
<evidence type="ECO:0000313" key="5">
    <source>
        <dbReference type="Proteomes" id="UP001634393"/>
    </source>
</evidence>
<evidence type="ECO:0000256" key="1">
    <source>
        <dbReference type="ARBA" id="ARBA00022722"/>
    </source>
</evidence>
<feature type="coiled-coil region" evidence="3">
    <location>
        <begin position="168"/>
        <end position="195"/>
    </location>
</feature>
<dbReference type="Proteomes" id="UP001634393">
    <property type="component" value="Unassembled WGS sequence"/>
</dbReference>
<reference evidence="4 5" key="1">
    <citation type="submission" date="2024-12" db="EMBL/GenBank/DDBJ databases">
        <title>The unique morphological basis and parallel evolutionary history of personate flowers in Penstemon.</title>
        <authorList>
            <person name="Depatie T.H."/>
            <person name="Wessinger C.A."/>
        </authorList>
    </citation>
    <scope>NUCLEOTIDE SEQUENCE [LARGE SCALE GENOMIC DNA]</scope>
    <source>
        <strain evidence="4">WTNN_2</strain>
        <tissue evidence="4">Leaf</tissue>
    </source>
</reference>
<dbReference type="Gene3D" id="3.30.420.10">
    <property type="entry name" value="Ribonuclease H-like superfamily/Ribonuclease H"/>
    <property type="match status" value="1"/>
</dbReference>
<dbReference type="PANTHER" id="PTHR13620:SF105">
    <property type="entry name" value="OS01G0737700 PROTEIN"/>
    <property type="match status" value="1"/>
</dbReference>
<dbReference type="InterPro" id="IPR051132">
    <property type="entry name" value="3-5_Exonuclease_domain"/>
</dbReference>
<comment type="caution">
    <text evidence="4">The sequence shown here is derived from an EMBL/GenBank/DDBJ whole genome shotgun (WGS) entry which is preliminary data.</text>
</comment>
<gene>
    <name evidence="4" type="ORF">ACJIZ3_014531</name>
</gene>
<evidence type="ECO:0000256" key="2">
    <source>
        <dbReference type="ARBA" id="ARBA00022801"/>
    </source>
</evidence>
<keyword evidence="5" id="KW-1185">Reference proteome</keyword>
<proteinExistence type="predicted"/>
<evidence type="ECO:0000256" key="3">
    <source>
        <dbReference type="SAM" id="Coils"/>
    </source>
</evidence>
<dbReference type="EMBL" id="JBJXBP010000008">
    <property type="protein sequence ID" value="KAL3813263.1"/>
    <property type="molecule type" value="Genomic_DNA"/>
</dbReference>
<accession>A0ABD3RK39</accession>
<organism evidence="4 5">
    <name type="scientific">Penstemon smallii</name>
    <dbReference type="NCBI Taxonomy" id="265156"/>
    <lineage>
        <taxon>Eukaryota</taxon>
        <taxon>Viridiplantae</taxon>
        <taxon>Streptophyta</taxon>
        <taxon>Embryophyta</taxon>
        <taxon>Tracheophyta</taxon>
        <taxon>Spermatophyta</taxon>
        <taxon>Magnoliopsida</taxon>
        <taxon>eudicotyledons</taxon>
        <taxon>Gunneridae</taxon>
        <taxon>Pentapetalae</taxon>
        <taxon>asterids</taxon>
        <taxon>lamiids</taxon>
        <taxon>Lamiales</taxon>
        <taxon>Plantaginaceae</taxon>
        <taxon>Cheloneae</taxon>
        <taxon>Penstemon</taxon>
    </lineage>
</organism>
<dbReference type="AlphaFoldDB" id="A0ABD3RK39"/>
<name>A0ABD3RK39_9LAMI</name>